<feature type="signal peptide" evidence="8">
    <location>
        <begin position="1"/>
        <end position="21"/>
    </location>
</feature>
<accession>A0ABN4YBE5</accession>
<feature type="chain" id="PRO_5045390519" evidence="8">
    <location>
        <begin position="22"/>
        <end position="406"/>
    </location>
</feature>
<keyword evidence="10" id="KW-1185">Reference proteome</keyword>
<reference evidence="9 10" key="1">
    <citation type="submission" date="2017-03" db="EMBL/GenBank/DDBJ databases">
        <title>Genome sequencing of Shewanella japonica KCTC 22435.</title>
        <authorList>
            <person name="Kim K.M."/>
        </authorList>
    </citation>
    <scope>NUCLEOTIDE SEQUENCE [LARGE SCALE GENOMIC DNA]</scope>
    <source>
        <strain evidence="9 10">KCTC 22435</strain>
    </source>
</reference>
<evidence type="ECO:0000256" key="2">
    <source>
        <dbReference type="ARBA" id="ARBA00008163"/>
    </source>
</evidence>
<keyword evidence="7" id="KW-0998">Cell outer membrane</keyword>
<evidence type="ECO:0000256" key="6">
    <source>
        <dbReference type="ARBA" id="ARBA00023136"/>
    </source>
</evidence>
<dbReference type="Pfam" id="PF03349">
    <property type="entry name" value="Toluene_X"/>
    <property type="match status" value="1"/>
</dbReference>
<comment type="subcellular location">
    <subcellularLocation>
        <location evidence="1">Cell outer membrane</location>
        <topology evidence="1">Multi-pass membrane protein</topology>
    </subcellularLocation>
</comment>
<sequence>MKQHTISIIALSMLVATNANAGAYMFPELGMMSNSTAGAGAQAIAEGAETAFANPAAMSEFDTPVMAFNIQGMVSSIDYTDSGSTGVFAGGDDQTAAGTSMPVGSFYYIQPINDKWTAGVALASSGGSLIDYGPDYAGALLLQDAQLLTVQLNPSVSYKVNEQLSFGVGLVSELGVLEQNLAGSTDGIIPKIEVTGDSLDFGYTLSSFYKIDANNQIGFTYRSEIDHELDGEVTALGASNDSSINVVMPAMALLSGHHQLTADTAMMWSLGWTDFSKIAETPVTLTNASGGIARDWKDTVSASVGVHYQLNSKWRLESGVYYETSPQDDPTYQYPDVPTGEIWKLGMGASYELNSQWRLQMYYEYLYAGQSSIEYTLLEGSPLESTLQGDYDIDLHFFGLLMNYRF</sequence>
<dbReference type="Gene3D" id="2.40.160.60">
    <property type="entry name" value="Outer membrane protein transport protein (OMPP1/FadL/TodX)"/>
    <property type="match status" value="1"/>
</dbReference>
<keyword evidence="3" id="KW-1134">Transmembrane beta strand</keyword>
<dbReference type="SUPFAM" id="SSF56935">
    <property type="entry name" value="Porins"/>
    <property type="match status" value="1"/>
</dbReference>
<keyword evidence="6" id="KW-0472">Membrane</keyword>
<dbReference type="InterPro" id="IPR005017">
    <property type="entry name" value="OMPP1/FadL/TodX"/>
</dbReference>
<keyword evidence="4" id="KW-0812">Transmembrane</keyword>
<dbReference type="PANTHER" id="PTHR35093:SF8">
    <property type="entry name" value="OUTER MEMBRANE PROTEIN NMB0088-RELATED"/>
    <property type="match status" value="1"/>
</dbReference>
<comment type="similarity">
    <text evidence="2">Belongs to the OmpP1/FadL family.</text>
</comment>
<dbReference type="Proteomes" id="UP000191820">
    <property type="component" value="Chromosome"/>
</dbReference>
<evidence type="ECO:0000256" key="5">
    <source>
        <dbReference type="ARBA" id="ARBA00022729"/>
    </source>
</evidence>
<dbReference type="EMBL" id="CP020472">
    <property type="protein sequence ID" value="ARD21230.1"/>
    <property type="molecule type" value="Genomic_DNA"/>
</dbReference>
<protein>
    <submittedName>
        <fullName evidence="9">Membrane protein</fullName>
    </submittedName>
</protein>
<evidence type="ECO:0000256" key="4">
    <source>
        <dbReference type="ARBA" id="ARBA00022692"/>
    </source>
</evidence>
<keyword evidence="5 8" id="KW-0732">Signal</keyword>
<dbReference type="PANTHER" id="PTHR35093">
    <property type="entry name" value="OUTER MEMBRANE PROTEIN NMB0088-RELATED"/>
    <property type="match status" value="1"/>
</dbReference>
<gene>
    <name evidence="9" type="ORF">SJ2017_0899</name>
</gene>
<name>A0ABN4YBE5_9GAMM</name>
<evidence type="ECO:0000313" key="10">
    <source>
        <dbReference type="Proteomes" id="UP000191820"/>
    </source>
</evidence>
<dbReference type="RefSeq" id="WP_080915020.1">
    <property type="nucleotide sequence ID" value="NZ_CP020472.1"/>
</dbReference>
<evidence type="ECO:0000256" key="1">
    <source>
        <dbReference type="ARBA" id="ARBA00004571"/>
    </source>
</evidence>
<evidence type="ECO:0000256" key="3">
    <source>
        <dbReference type="ARBA" id="ARBA00022452"/>
    </source>
</evidence>
<proteinExistence type="inferred from homology"/>
<evidence type="ECO:0000256" key="7">
    <source>
        <dbReference type="ARBA" id="ARBA00023237"/>
    </source>
</evidence>
<organism evidence="9 10">
    <name type="scientific">Shewanella japonica</name>
    <dbReference type="NCBI Taxonomy" id="93973"/>
    <lineage>
        <taxon>Bacteria</taxon>
        <taxon>Pseudomonadati</taxon>
        <taxon>Pseudomonadota</taxon>
        <taxon>Gammaproteobacteria</taxon>
        <taxon>Alteromonadales</taxon>
        <taxon>Shewanellaceae</taxon>
        <taxon>Shewanella</taxon>
    </lineage>
</organism>
<evidence type="ECO:0000313" key="9">
    <source>
        <dbReference type="EMBL" id="ARD21230.1"/>
    </source>
</evidence>
<evidence type="ECO:0000256" key="8">
    <source>
        <dbReference type="SAM" id="SignalP"/>
    </source>
</evidence>